<name>A0AAV7HJ69_DENCH</name>
<comment type="caution">
    <text evidence="2">The sequence shown here is derived from an EMBL/GenBank/DDBJ whole genome shotgun (WGS) entry which is preliminary data.</text>
</comment>
<dbReference type="Proteomes" id="UP000775213">
    <property type="component" value="Unassembled WGS sequence"/>
</dbReference>
<feature type="region of interest" description="Disordered" evidence="1">
    <location>
        <begin position="1"/>
        <end position="21"/>
    </location>
</feature>
<protein>
    <submittedName>
        <fullName evidence="2">Uncharacterized protein</fullName>
    </submittedName>
</protein>
<evidence type="ECO:0000313" key="3">
    <source>
        <dbReference type="Proteomes" id="UP000775213"/>
    </source>
</evidence>
<dbReference type="EMBL" id="JAGFBR010000004">
    <property type="protein sequence ID" value="KAH0467588.1"/>
    <property type="molecule type" value="Genomic_DNA"/>
</dbReference>
<gene>
    <name evidence="2" type="ORF">IEQ34_002621</name>
</gene>
<proteinExistence type="predicted"/>
<evidence type="ECO:0000313" key="2">
    <source>
        <dbReference type="EMBL" id="KAH0467588.1"/>
    </source>
</evidence>
<keyword evidence="3" id="KW-1185">Reference proteome</keyword>
<accession>A0AAV7HJ69</accession>
<dbReference type="AlphaFoldDB" id="A0AAV7HJ69"/>
<reference evidence="2 3" key="1">
    <citation type="journal article" date="2021" name="Hortic Res">
        <title>Chromosome-scale assembly of the Dendrobium chrysotoxum genome enhances the understanding of orchid evolution.</title>
        <authorList>
            <person name="Zhang Y."/>
            <person name="Zhang G.Q."/>
            <person name="Zhang D."/>
            <person name="Liu X.D."/>
            <person name="Xu X.Y."/>
            <person name="Sun W.H."/>
            <person name="Yu X."/>
            <person name="Zhu X."/>
            <person name="Wang Z.W."/>
            <person name="Zhao X."/>
            <person name="Zhong W.Y."/>
            <person name="Chen H."/>
            <person name="Yin W.L."/>
            <person name="Huang T."/>
            <person name="Niu S.C."/>
            <person name="Liu Z.J."/>
        </authorList>
    </citation>
    <scope>NUCLEOTIDE SEQUENCE [LARGE SCALE GENOMIC DNA]</scope>
    <source>
        <strain evidence="2">Lindl</strain>
    </source>
</reference>
<evidence type="ECO:0000256" key="1">
    <source>
        <dbReference type="SAM" id="MobiDB-lite"/>
    </source>
</evidence>
<sequence length="101" mass="11103">MAGRRGKRSSPCFGGSSDGWKAARKGNYWKVLEGMGSEACEQFFRDALVAVLEHSTADASSEDHEQHSLDDILLREPVLKSVQNLSSVRRDLDSSVCVDMS</sequence>
<organism evidence="2 3">
    <name type="scientific">Dendrobium chrysotoxum</name>
    <name type="common">Orchid</name>
    <dbReference type="NCBI Taxonomy" id="161865"/>
    <lineage>
        <taxon>Eukaryota</taxon>
        <taxon>Viridiplantae</taxon>
        <taxon>Streptophyta</taxon>
        <taxon>Embryophyta</taxon>
        <taxon>Tracheophyta</taxon>
        <taxon>Spermatophyta</taxon>
        <taxon>Magnoliopsida</taxon>
        <taxon>Liliopsida</taxon>
        <taxon>Asparagales</taxon>
        <taxon>Orchidaceae</taxon>
        <taxon>Epidendroideae</taxon>
        <taxon>Malaxideae</taxon>
        <taxon>Dendrobiinae</taxon>
        <taxon>Dendrobium</taxon>
    </lineage>
</organism>